<evidence type="ECO:0000313" key="1">
    <source>
        <dbReference type="EMBL" id="KAJ1932222.1"/>
    </source>
</evidence>
<dbReference type="Proteomes" id="UP001150603">
    <property type="component" value="Unassembled WGS sequence"/>
</dbReference>
<protein>
    <submittedName>
        <fullName evidence="1">Uncharacterized protein</fullName>
    </submittedName>
</protein>
<gene>
    <name evidence="1" type="ORF">FBU59_006447</name>
</gene>
<proteinExistence type="predicted"/>
<comment type="caution">
    <text evidence="1">The sequence shown here is derived from an EMBL/GenBank/DDBJ whole genome shotgun (WGS) entry which is preliminary data.</text>
</comment>
<name>A0ACC1IZS8_9FUNG</name>
<dbReference type="EMBL" id="JANBPW010005626">
    <property type="protein sequence ID" value="KAJ1932222.1"/>
    <property type="molecule type" value="Genomic_DNA"/>
</dbReference>
<feature type="non-terminal residue" evidence="1">
    <location>
        <position position="1"/>
    </location>
</feature>
<evidence type="ECO:0000313" key="2">
    <source>
        <dbReference type="Proteomes" id="UP001150603"/>
    </source>
</evidence>
<organism evidence="1 2">
    <name type="scientific">Linderina macrospora</name>
    <dbReference type="NCBI Taxonomy" id="4868"/>
    <lineage>
        <taxon>Eukaryota</taxon>
        <taxon>Fungi</taxon>
        <taxon>Fungi incertae sedis</taxon>
        <taxon>Zoopagomycota</taxon>
        <taxon>Kickxellomycotina</taxon>
        <taxon>Kickxellomycetes</taxon>
        <taxon>Kickxellales</taxon>
        <taxon>Kickxellaceae</taxon>
        <taxon>Linderina</taxon>
    </lineage>
</organism>
<accession>A0ACC1IZS8</accession>
<sequence length="101" mass="11529">SSLYASAPGRARYTVKYRNCDSQLTLKVTDDATCVQYRTERLDDIKRIAGLHRILAQTTSQRQQDIKELSPIVPVTQKAEEPKEQQQQQGGKKRGRGKKRN</sequence>
<keyword evidence="2" id="KW-1185">Reference proteome</keyword>
<reference evidence="1" key="1">
    <citation type="submission" date="2022-07" db="EMBL/GenBank/DDBJ databases">
        <title>Phylogenomic reconstructions and comparative analyses of Kickxellomycotina fungi.</title>
        <authorList>
            <person name="Reynolds N.K."/>
            <person name="Stajich J.E."/>
            <person name="Barry K."/>
            <person name="Grigoriev I.V."/>
            <person name="Crous P."/>
            <person name="Smith M.E."/>
        </authorList>
    </citation>
    <scope>NUCLEOTIDE SEQUENCE</scope>
    <source>
        <strain evidence="1">NRRL 5244</strain>
    </source>
</reference>